<dbReference type="InterPro" id="IPR015422">
    <property type="entry name" value="PyrdxlP-dep_Trfase_small"/>
</dbReference>
<dbReference type="Gene3D" id="3.40.640.10">
    <property type="entry name" value="Type I PLP-dependent aspartate aminotransferase-like (Major domain)"/>
    <property type="match status" value="2"/>
</dbReference>
<dbReference type="Pfam" id="PF00155">
    <property type="entry name" value="Aminotran_1_2"/>
    <property type="match status" value="1"/>
</dbReference>
<dbReference type="InterPro" id="IPR004839">
    <property type="entry name" value="Aminotransferase_I/II_large"/>
</dbReference>
<reference evidence="2" key="1">
    <citation type="journal article" date="2021" name="Front. Plant Sci.">
        <title>Chromosome-Scale Genome Assembly for Chinese Sour Jujube and Insights Into Its Genome Evolution and Domestication Signature.</title>
        <authorList>
            <person name="Shen L.-Y."/>
            <person name="Luo H."/>
            <person name="Wang X.-L."/>
            <person name="Wang X.-M."/>
            <person name="Qiu X.-J."/>
            <person name="Liu H."/>
            <person name="Zhou S.-S."/>
            <person name="Jia K.-H."/>
            <person name="Nie S."/>
            <person name="Bao Y.-T."/>
            <person name="Zhang R.-G."/>
            <person name="Yun Q.-Z."/>
            <person name="Chai Y.-H."/>
            <person name="Lu J.-Y."/>
            <person name="Li Y."/>
            <person name="Zhao S.-W."/>
            <person name="Mao J.-F."/>
            <person name="Jia S.-G."/>
            <person name="Mao Y.-M."/>
        </authorList>
    </citation>
    <scope>NUCLEOTIDE SEQUENCE</scope>
    <source>
        <strain evidence="2">AT0</strain>
        <tissue evidence="2">Leaf</tissue>
    </source>
</reference>
<name>A0A978VJX8_ZIZJJ</name>
<dbReference type="GO" id="GO:0030170">
    <property type="term" value="F:pyridoxal phosphate binding"/>
    <property type="evidence" value="ECO:0007669"/>
    <property type="project" value="InterPro"/>
</dbReference>
<organism evidence="2 3">
    <name type="scientific">Ziziphus jujuba var. spinosa</name>
    <dbReference type="NCBI Taxonomy" id="714518"/>
    <lineage>
        <taxon>Eukaryota</taxon>
        <taxon>Viridiplantae</taxon>
        <taxon>Streptophyta</taxon>
        <taxon>Embryophyta</taxon>
        <taxon>Tracheophyta</taxon>
        <taxon>Spermatophyta</taxon>
        <taxon>Magnoliopsida</taxon>
        <taxon>eudicotyledons</taxon>
        <taxon>Gunneridae</taxon>
        <taxon>Pentapetalae</taxon>
        <taxon>rosids</taxon>
        <taxon>fabids</taxon>
        <taxon>Rosales</taxon>
        <taxon>Rhamnaceae</taxon>
        <taxon>Paliureae</taxon>
        <taxon>Ziziphus</taxon>
    </lineage>
</organism>
<sequence>MEDKWERGYLGGNKKRKRTIGTCTNKDYFATFRENIIVDDKDEKIQRPPRRSTIHLGLGNFSSFPCLRTSSVVEDAVIESIRSAKFNSYSLSVEYLCRNLPYKLLPDDVYITVGCKDAIDTILTILPYPGANILFPRTCYPCYIGQVDFCNVEVCYFDLLPEKGWEVDLDALKVLADENTVALVAEIAKELMIHVIAYEVYNCIVYGSNPFVPVGVFGSTVPVTTIGSILKSWMIPGMKTRLATSYCTRFFKSVGVEILAAQIAESIKSHLSISSRPATFIQVCSQSVAKLVITRRHC</sequence>
<evidence type="ECO:0000313" key="3">
    <source>
        <dbReference type="Proteomes" id="UP000813462"/>
    </source>
</evidence>
<dbReference type="SUPFAM" id="SSF53383">
    <property type="entry name" value="PLP-dependent transferases"/>
    <property type="match status" value="1"/>
</dbReference>
<dbReference type="InterPro" id="IPR015421">
    <property type="entry name" value="PyrdxlP-dep_Trfase_major"/>
</dbReference>
<dbReference type="PANTHER" id="PTHR45744">
    <property type="entry name" value="TYROSINE AMINOTRANSFERASE"/>
    <property type="match status" value="1"/>
</dbReference>
<dbReference type="AlphaFoldDB" id="A0A978VJX8"/>
<proteinExistence type="predicted"/>
<dbReference type="GO" id="GO:0004838">
    <property type="term" value="F:L-tyrosine-2-oxoglutarate transaminase activity"/>
    <property type="evidence" value="ECO:0007669"/>
    <property type="project" value="TreeGrafter"/>
</dbReference>
<evidence type="ECO:0000313" key="2">
    <source>
        <dbReference type="EMBL" id="KAH7533397.1"/>
    </source>
</evidence>
<dbReference type="Proteomes" id="UP000813462">
    <property type="component" value="Unassembled WGS sequence"/>
</dbReference>
<gene>
    <name evidence="2" type="ORF">FEM48_Zijuj04G0126400</name>
</gene>
<evidence type="ECO:0000259" key="1">
    <source>
        <dbReference type="Pfam" id="PF00155"/>
    </source>
</evidence>
<dbReference type="PANTHER" id="PTHR45744:SF11">
    <property type="entry name" value="TYROSINE AMINOTRANSFERASE"/>
    <property type="match status" value="1"/>
</dbReference>
<dbReference type="GO" id="GO:0006572">
    <property type="term" value="P:L-tyrosine catabolic process"/>
    <property type="evidence" value="ECO:0007669"/>
    <property type="project" value="TreeGrafter"/>
</dbReference>
<protein>
    <recommendedName>
        <fullName evidence="1">Aminotransferase class I/classII large domain-containing protein</fullName>
    </recommendedName>
</protein>
<accession>A0A978VJX8</accession>
<comment type="caution">
    <text evidence="2">The sequence shown here is derived from an EMBL/GenBank/DDBJ whole genome shotgun (WGS) entry which is preliminary data.</text>
</comment>
<feature type="domain" description="Aminotransferase class I/classII large" evidence="1">
    <location>
        <begin position="106"/>
        <end position="178"/>
    </location>
</feature>
<dbReference type="InterPro" id="IPR015424">
    <property type="entry name" value="PyrdxlP-dep_Trfase"/>
</dbReference>
<dbReference type="EMBL" id="JAEACU010000004">
    <property type="protein sequence ID" value="KAH7533397.1"/>
    <property type="molecule type" value="Genomic_DNA"/>
</dbReference>
<dbReference type="Gene3D" id="3.90.1150.10">
    <property type="entry name" value="Aspartate Aminotransferase, domain 1"/>
    <property type="match status" value="1"/>
</dbReference>